<comment type="caution">
    <text evidence="3">The sequence shown here is derived from an EMBL/GenBank/DDBJ whole genome shotgun (WGS) entry which is preliminary data.</text>
</comment>
<dbReference type="PANTHER" id="PTHR46182">
    <property type="entry name" value="FI19480P1"/>
    <property type="match status" value="1"/>
</dbReference>
<dbReference type="RefSeq" id="WP_280009253.1">
    <property type="nucleotide sequence ID" value="NZ_JAOCEK010000025.1"/>
</dbReference>
<accession>A0AA42TW44</accession>
<evidence type="ECO:0000256" key="1">
    <source>
        <dbReference type="SAM" id="SignalP"/>
    </source>
</evidence>
<proteinExistence type="predicted"/>
<dbReference type="InterPro" id="IPR000601">
    <property type="entry name" value="PKD_dom"/>
</dbReference>
<dbReference type="InterPro" id="IPR013783">
    <property type="entry name" value="Ig-like_fold"/>
</dbReference>
<dbReference type="SMART" id="SM00089">
    <property type="entry name" value="PKD"/>
    <property type="match status" value="3"/>
</dbReference>
<dbReference type="GO" id="GO:0031410">
    <property type="term" value="C:cytoplasmic vesicle"/>
    <property type="evidence" value="ECO:0007669"/>
    <property type="project" value="TreeGrafter"/>
</dbReference>
<dbReference type="Pfam" id="PF18911">
    <property type="entry name" value="PKD_4"/>
    <property type="match status" value="1"/>
</dbReference>
<dbReference type="InterPro" id="IPR022409">
    <property type="entry name" value="PKD/Chitinase_dom"/>
</dbReference>
<dbReference type="CDD" id="cd00146">
    <property type="entry name" value="PKD"/>
    <property type="match status" value="1"/>
</dbReference>
<dbReference type="InterPro" id="IPR035986">
    <property type="entry name" value="PKD_dom_sf"/>
</dbReference>
<gene>
    <name evidence="3" type="ORF">N5D63_21695</name>
</gene>
<dbReference type="Proteomes" id="UP001161065">
    <property type="component" value="Unassembled WGS sequence"/>
</dbReference>
<evidence type="ECO:0000313" key="4">
    <source>
        <dbReference type="Proteomes" id="UP001161065"/>
    </source>
</evidence>
<organism evidence="3 4">
    <name type="scientific">Comamonas thiooxydans</name>
    <dbReference type="NCBI Taxonomy" id="363952"/>
    <lineage>
        <taxon>Bacteria</taxon>
        <taxon>Pseudomonadati</taxon>
        <taxon>Pseudomonadota</taxon>
        <taxon>Betaproteobacteria</taxon>
        <taxon>Burkholderiales</taxon>
        <taxon>Comamonadaceae</taxon>
        <taxon>Comamonas</taxon>
    </lineage>
</organism>
<protein>
    <submittedName>
        <fullName evidence="3">PKD domain-containing protein</fullName>
    </submittedName>
</protein>
<feature type="chain" id="PRO_5041333092" evidence="1">
    <location>
        <begin position="20"/>
        <end position="837"/>
    </location>
</feature>
<feature type="signal peptide" evidence="1">
    <location>
        <begin position="1"/>
        <end position="19"/>
    </location>
</feature>
<dbReference type="GO" id="GO:0016020">
    <property type="term" value="C:membrane"/>
    <property type="evidence" value="ECO:0007669"/>
    <property type="project" value="TreeGrafter"/>
</dbReference>
<dbReference type="InterPro" id="IPR029865">
    <property type="entry name" value="KIAA0319-like"/>
</dbReference>
<reference evidence="3" key="1">
    <citation type="submission" date="2022-09" db="EMBL/GenBank/DDBJ databases">
        <title>Intensive care unit water sources are persistently colonized with multi-drug resistant bacteria and are the site of extensive horizontal gene transfer of antibiotic resistance genes.</title>
        <authorList>
            <person name="Diorio-Toth L."/>
        </authorList>
    </citation>
    <scope>NUCLEOTIDE SEQUENCE</scope>
    <source>
        <strain evidence="3">GD03832</strain>
    </source>
</reference>
<dbReference type="PANTHER" id="PTHR46182:SF2">
    <property type="entry name" value="FI19480P1"/>
    <property type="match status" value="1"/>
</dbReference>
<dbReference type="EMBL" id="JAOCEK010000025">
    <property type="protein sequence ID" value="MDH1336765.1"/>
    <property type="molecule type" value="Genomic_DNA"/>
</dbReference>
<dbReference type="PROSITE" id="PS51257">
    <property type="entry name" value="PROKAR_LIPOPROTEIN"/>
    <property type="match status" value="1"/>
</dbReference>
<name>A0AA42TW44_9BURK</name>
<dbReference type="Gene3D" id="2.60.40.10">
    <property type="entry name" value="Immunoglobulins"/>
    <property type="match status" value="5"/>
</dbReference>
<evidence type="ECO:0000259" key="2">
    <source>
        <dbReference type="PROSITE" id="PS50093"/>
    </source>
</evidence>
<dbReference type="AlphaFoldDB" id="A0AA42TW44"/>
<dbReference type="SUPFAM" id="SSF49299">
    <property type="entry name" value="PKD domain"/>
    <property type="match status" value="3"/>
</dbReference>
<dbReference type="Pfam" id="PF22352">
    <property type="entry name" value="K319L-like_PKD"/>
    <property type="match status" value="2"/>
</dbReference>
<feature type="domain" description="PKD" evidence="2">
    <location>
        <begin position="434"/>
        <end position="516"/>
    </location>
</feature>
<keyword evidence="1" id="KW-0732">Signal</keyword>
<dbReference type="PROSITE" id="PS50093">
    <property type="entry name" value="PKD"/>
    <property type="match status" value="1"/>
</dbReference>
<sequence length="837" mass="88691">MKFLSRHVLWGLGLSMFLAACGGGGGGGDDGGGTGSLNRPTARITASAATASAGDTVTFDGSASTPANGSTLTYQWKVTERPAGSTAALATPTAVSSSFTPDLPGNYSISLGVSDAVTSSNEVSVKLEVRNPNPVAVTLPELAQLVNTTVQLDGTASQPPAGGSAADLRFNWTLVEKPDGSKAELDNPHLSQPRFLPDVVGLYRATLVVTHGSKSSQPVTVRINANQMHTAPVAKAGSNIDNAVRGQRVQLDGSASTHAEGSSLQYRWFFAPAGRPWGSQAVIEGSNTARPTLTPDFAGTYRLTLVVYDGTTTAFSGVQVKVKKPDGAPNTKPVAVISRPFAKSFETELGTSVVPTGVYSQDKDEDTLTREWTLLSAPAGFDAATKFNPTWGNFTGTHYGNYVVQLRVNDGKEWSEPVTQVFTVLNGANRPPVAKAAVMGRASAIGVGTTVTLTGEASTDPDNNRMSYAWTMLDKPDGSTAKLSNAAAMNPSFVADKPGPYSFSLVVTDEHGTPSSDGVSTLDTQLSVIVKTRNNAPIARLAADALYTQEQPLVIGQTGRQLRFGDSPDAADIWNSFLFNGNGYDPDGDTLTYLWTLSREPAGSKLRAPEGIYVCGNTGSNQWPGATVSTFASWIEKGLALRQWTCPDRIGIAPTVAGAYELQLAISDGMAFAGPFAMTLHAAERQNYPSLLLEYLGSPTNSGTLGEQSHPNRLPQQLFPYASVQNASFPIWQHELKGGVPMAVQRYRLTAFGGDYTIADLAATSVQSGYALSFQGLSNAQVIRKGQTVEFSLVMQVPSPVPVAADLNKASEGMQWSFRIAEKSGWTFSHKPFIYPY</sequence>
<evidence type="ECO:0000313" key="3">
    <source>
        <dbReference type="EMBL" id="MDH1336765.1"/>
    </source>
</evidence>